<gene>
    <name evidence="1" type="ORF">C8R41DRAFT_865346</name>
</gene>
<keyword evidence="2" id="KW-1185">Reference proteome</keyword>
<proteinExistence type="predicted"/>
<dbReference type="EMBL" id="JANVFT010000020">
    <property type="protein sequence ID" value="KAJ4497565.1"/>
    <property type="molecule type" value="Genomic_DNA"/>
</dbReference>
<accession>A0ABQ8VQ45</accession>
<name>A0ABQ8VQ45_9AGAR</name>
<comment type="caution">
    <text evidence="1">The sequence shown here is derived from an EMBL/GenBank/DDBJ whole genome shotgun (WGS) entry which is preliminary data.</text>
</comment>
<evidence type="ECO:0000313" key="2">
    <source>
        <dbReference type="Proteomes" id="UP001150217"/>
    </source>
</evidence>
<reference evidence="1" key="1">
    <citation type="submission" date="2022-08" db="EMBL/GenBank/DDBJ databases">
        <title>A Global Phylogenomic Analysis of the Shiitake Genus Lentinula.</title>
        <authorList>
            <consortium name="DOE Joint Genome Institute"/>
            <person name="Sierra-Patev S."/>
            <person name="Min B."/>
            <person name="Naranjo-Ortiz M."/>
            <person name="Looney B."/>
            <person name="Konkel Z."/>
            <person name="Slot J.C."/>
            <person name="Sakamoto Y."/>
            <person name="Steenwyk J.L."/>
            <person name="Rokas A."/>
            <person name="Carro J."/>
            <person name="Camarero S."/>
            <person name="Ferreira P."/>
            <person name="Molpeceres G."/>
            <person name="Ruiz-Duenas F.J."/>
            <person name="Serrano A."/>
            <person name="Henrissat B."/>
            <person name="Drula E."/>
            <person name="Hughes K.W."/>
            <person name="Mata J.L."/>
            <person name="Ishikawa N.K."/>
            <person name="Vargas-Isla R."/>
            <person name="Ushijima S."/>
            <person name="Smith C.A."/>
            <person name="Ahrendt S."/>
            <person name="Andreopoulos W."/>
            <person name="He G."/>
            <person name="Labutti K."/>
            <person name="Lipzen A."/>
            <person name="Ng V."/>
            <person name="Riley R."/>
            <person name="Sandor L."/>
            <person name="Barry K."/>
            <person name="Martinez A.T."/>
            <person name="Xiao Y."/>
            <person name="Gibbons J.G."/>
            <person name="Terashima K."/>
            <person name="Grigoriev I.V."/>
            <person name="Hibbett D.S."/>
        </authorList>
    </citation>
    <scope>NUCLEOTIDE SEQUENCE</scope>
    <source>
        <strain evidence="1">RHP3577 ss4</strain>
    </source>
</reference>
<protein>
    <submittedName>
        <fullName evidence="1">Uncharacterized protein</fullName>
    </submittedName>
</protein>
<dbReference type="Proteomes" id="UP001150217">
    <property type="component" value="Unassembled WGS sequence"/>
</dbReference>
<evidence type="ECO:0000313" key="1">
    <source>
        <dbReference type="EMBL" id="KAJ4497565.1"/>
    </source>
</evidence>
<sequence length="151" mass="17738">MTTLRSAEQLRALYVSRRARGVSLADGPGFLYAFVEYGHHWKIGMTDNYDWRKAEWDQSLAHILLELKCFQRPRIWCTQCVTLKNSYSLENRDAFGEGRFGQCLCTLHFCKALKSPTWSKYRDMNTEDLMGRFRLLVQDLTQSRSLLLLYI</sequence>
<organism evidence="1 2">
    <name type="scientific">Lentinula lateritia</name>
    <dbReference type="NCBI Taxonomy" id="40482"/>
    <lineage>
        <taxon>Eukaryota</taxon>
        <taxon>Fungi</taxon>
        <taxon>Dikarya</taxon>
        <taxon>Basidiomycota</taxon>
        <taxon>Agaricomycotina</taxon>
        <taxon>Agaricomycetes</taxon>
        <taxon>Agaricomycetidae</taxon>
        <taxon>Agaricales</taxon>
        <taxon>Marasmiineae</taxon>
        <taxon>Omphalotaceae</taxon>
        <taxon>Lentinula</taxon>
    </lineage>
</organism>